<dbReference type="InterPro" id="IPR011074">
    <property type="entry name" value="CRAL/TRIO_N_dom"/>
</dbReference>
<feature type="region of interest" description="Disordered" evidence="1">
    <location>
        <begin position="401"/>
        <end position="426"/>
    </location>
</feature>
<protein>
    <recommendedName>
        <fullName evidence="2">CRAL-TRIO domain-containing protein</fullName>
    </recommendedName>
</protein>
<feature type="compositionally biased region" description="Polar residues" evidence="1">
    <location>
        <begin position="449"/>
        <end position="462"/>
    </location>
</feature>
<keyword evidence="4" id="KW-1185">Reference proteome</keyword>
<dbReference type="Gene3D" id="1.10.8.20">
    <property type="entry name" value="N-terminal domain of phosphatidylinositol transfer protein sec14p"/>
    <property type="match status" value="1"/>
</dbReference>
<dbReference type="EMBL" id="CAVMBE010000017">
    <property type="protein sequence ID" value="CAK3966366.1"/>
    <property type="molecule type" value="Genomic_DNA"/>
</dbReference>
<organism evidence="3 4">
    <name type="scientific">Lecanosticta acicola</name>
    <dbReference type="NCBI Taxonomy" id="111012"/>
    <lineage>
        <taxon>Eukaryota</taxon>
        <taxon>Fungi</taxon>
        <taxon>Dikarya</taxon>
        <taxon>Ascomycota</taxon>
        <taxon>Pezizomycotina</taxon>
        <taxon>Dothideomycetes</taxon>
        <taxon>Dothideomycetidae</taxon>
        <taxon>Mycosphaerellales</taxon>
        <taxon>Mycosphaerellaceae</taxon>
        <taxon>Lecanosticta</taxon>
    </lineage>
</organism>
<gene>
    <name evidence="3" type="ORF">LECACI_7A003517</name>
</gene>
<dbReference type="PROSITE" id="PS50191">
    <property type="entry name" value="CRAL_TRIO"/>
    <property type="match status" value="1"/>
</dbReference>
<dbReference type="InterPro" id="IPR001251">
    <property type="entry name" value="CRAL-TRIO_dom"/>
</dbReference>
<evidence type="ECO:0000313" key="4">
    <source>
        <dbReference type="Proteomes" id="UP001296104"/>
    </source>
</evidence>
<evidence type="ECO:0000313" key="3">
    <source>
        <dbReference type="EMBL" id="CAK3966366.1"/>
    </source>
</evidence>
<dbReference type="InterPro" id="IPR051026">
    <property type="entry name" value="PI/PC_transfer"/>
</dbReference>
<dbReference type="CDD" id="cd00170">
    <property type="entry name" value="SEC14"/>
    <property type="match status" value="1"/>
</dbReference>
<dbReference type="InterPro" id="IPR036865">
    <property type="entry name" value="CRAL-TRIO_dom_sf"/>
</dbReference>
<proteinExistence type="predicted"/>
<evidence type="ECO:0000259" key="2">
    <source>
        <dbReference type="PROSITE" id="PS50191"/>
    </source>
</evidence>
<evidence type="ECO:0000256" key="1">
    <source>
        <dbReference type="SAM" id="MobiDB-lite"/>
    </source>
</evidence>
<feature type="compositionally biased region" description="Basic and acidic residues" evidence="1">
    <location>
        <begin position="562"/>
        <end position="585"/>
    </location>
</feature>
<accession>A0AAI9E9X1</accession>
<dbReference type="Proteomes" id="UP001296104">
    <property type="component" value="Unassembled WGS sequence"/>
</dbReference>
<feature type="region of interest" description="Disordered" evidence="1">
    <location>
        <begin position="438"/>
        <end position="525"/>
    </location>
</feature>
<dbReference type="Gene3D" id="3.40.525.10">
    <property type="entry name" value="CRAL-TRIO lipid binding domain"/>
    <property type="match status" value="1"/>
</dbReference>
<dbReference type="AlphaFoldDB" id="A0AAI9E9X1"/>
<comment type="caution">
    <text evidence="3">The sequence shown here is derived from an EMBL/GenBank/DDBJ whole genome shotgun (WGS) entry which is preliminary data.</text>
</comment>
<dbReference type="SUPFAM" id="SSF46938">
    <property type="entry name" value="CRAL/TRIO N-terminal domain"/>
    <property type="match status" value="1"/>
</dbReference>
<feature type="region of interest" description="Disordered" evidence="1">
    <location>
        <begin position="1"/>
        <end position="31"/>
    </location>
</feature>
<dbReference type="Pfam" id="PF00650">
    <property type="entry name" value="CRAL_TRIO"/>
    <property type="match status" value="1"/>
</dbReference>
<feature type="compositionally biased region" description="Polar residues" evidence="1">
    <location>
        <begin position="471"/>
        <end position="486"/>
    </location>
</feature>
<sequence length="608" mass="67396">MSNNQSQDGADLQRVNSYQWPSGHVGQLTPKQTAALDDFKSLCQSKGYFSPGDDKTPASHDDETLLRYLRARKFAPEDAFGQFKDTEDWRQENKLESLYETIDVDEYEQTRRLYPQWTGRRDKRGIPFYVFEVAILDPKEVTAYEKDSDRKKTKDGKDQIPLVSKVPRKMLRLFALYENLCRFVLPLCSAIPDRPHAETPISQSSNIVDLNGVGFKQFWNLRAHLQDSSRLATAHYPETLDRIFVVGAPSFFSTIWDFAKRWFDPITVQKISILNQTNTLSTLEKFVDIKNIPKKYGGQLEWSFGEMPNLEPEIARAMRWKSNLKNKAGFRTLPIGPIMWRYDGDGDLVAVATGTENGKVRDEALAGLHPEAHVARLALSPGRNPQSQLFAVVSGAGATTVASEGKHKNTTTGGTTTASPETTTNGQMAATTTAAKDHADLDIGKSPDSAVQNTSRAGTYTIPSPDEDVRQGTSSTKLEQQRNTHAVGTLAEGTPETRGASNSQHAVMEPRTVGQAPKETPLYREEGEDKTLVGTAQEYAGQAVETAKQVPAMAMGALGLGEKQEAQEAQESKEPVVEPRIDGMESHQVEEFIRAKNMSREVQDGAQK</sequence>
<dbReference type="SMART" id="SM01100">
    <property type="entry name" value="CRAL_TRIO_N"/>
    <property type="match status" value="1"/>
</dbReference>
<name>A0AAI9E9X1_9PEZI</name>
<dbReference type="PANTHER" id="PTHR45657:SF3">
    <property type="entry name" value="TRANSPORTER, PUTATIVE (AFU_ORTHOLOGUE AFUA_5G09260)-RELATED"/>
    <property type="match status" value="1"/>
</dbReference>
<dbReference type="SUPFAM" id="SSF52087">
    <property type="entry name" value="CRAL/TRIO domain"/>
    <property type="match status" value="1"/>
</dbReference>
<dbReference type="SMART" id="SM00516">
    <property type="entry name" value="SEC14"/>
    <property type="match status" value="1"/>
</dbReference>
<feature type="domain" description="CRAL-TRIO" evidence="2">
    <location>
        <begin position="106"/>
        <end position="304"/>
    </location>
</feature>
<reference evidence="3" key="1">
    <citation type="submission" date="2023-11" db="EMBL/GenBank/DDBJ databases">
        <authorList>
            <person name="Alioto T."/>
            <person name="Alioto T."/>
            <person name="Gomez Garrido J."/>
        </authorList>
    </citation>
    <scope>NUCLEOTIDE SEQUENCE</scope>
</reference>
<feature type="compositionally biased region" description="Low complexity" evidence="1">
    <location>
        <begin position="410"/>
        <end position="426"/>
    </location>
</feature>
<dbReference type="PANTHER" id="PTHR45657">
    <property type="entry name" value="CRAL-TRIO DOMAIN-CONTAINING PROTEIN YKL091C-RELATED"/>
    <property type="match status" value="1"/>
</dbReference>
<dbReference type="Pfam" id="PF03765">
    <property type="entry name" value="CRAL_TRIO_N"/>
    <property type="match status" value="1"/>
</dbReference>
<dbReference type="InterPro" id="IPR036273">
    <property type="entry name" value="CRAL/TRIO_N_dom_sf"/>
</dbReference>
<feature type="region of interest" description="Disordered" evidence="1">
    <location>
        <begin position="561"/>
        <end position="585"/>
    </location>
</feature>
<feature type="compositionally biased region" description="Polar residues" evidence="1">
    <location>
        <begin position="1"/>
        <end position="20"/>
    </location>
</feature>